<evidence type="ECO:0000256" key="7">
    <source>
        <dbReference type="ARBA" id="ARBA00022676"/>
    </source>
</evidence>
<comment type="function">
    <text evidence="1 11">Condensation of UDP-2,3-diacylglucosamine and 2,3-diacylglucosamine-1-phosphate to form lipid A disaccharide, a precursor of lipid A, a phosphorylated glycolipid that anchors the lipopolysaccharide to the outer membrane of the cell.</text>
</comment>
<dbReference type="UniPathway" id="UPA00973"/>
<dbReference type="EMBL" id="PVTV01000011">
    <property type="protein sequence ID" value="PRY98952.1"/>
    <property type="molecule type" value="Genomic_DNA"/>
</dbReference>
<evidence type="ECO:0000256" key="10">
    <source>
        <dbReference type="ARBA" id="ARBA00048975"/>
    </source>
</evidence>
<comment type="pathway">
    <text evidence="11">Bacterial outer membrane biogenesis; LPS lipid A biosynthesis.</text>
</comment>
<evidence type="ECO:0000256" key="11">
    <source>
        <dbReference type="HAMAP-Rule" id="MF_00392"/>
    </source>
</evidence>
<dbReference type="EC" id="2.4.1.182" evidence="3 11"/>
<dbReference type="HAMAP" id="MF_00392">
    <property type="entry name" value="LpxB"/>
    <property type="match status" value="1"/>
</dbReference>
<keyword evidence="5 11" id="KW-0444">Lipid biosynthesis</keyword>
<evidence type="ECO:0000256" key="8">
    <source>
        <dbReference type="ARBA" id="ARBA00022679"/>
    </source>
</evidence>
<dbReference type="Proteomes" id="UP000238308">
    <property type="component" value="Unassembled WGS sequence"/>
</dbReference>
<evidence type="ECO:0000256" key="4">
    <source>
        <dbReference type="ARBA" id="ARBA00020902"/>
    </source>
</evidence>
<reference evidence="12 13" key="1">
    <citation type="submission" date="2018-03" db="EMBL/GenBank/DDBJ databases">
        <title>Genomic Encyclopedia of Type Strains, Phase III (KMG-III): the genomes of soil and plant-associated and newly described type strains.</title>
        <authorList>
            <person name="Whitman W."/>
        </authorList>
    </citation>
    <scope>NUCLEOTIDE SEQUENCE [LARGE SCALE GENOMIC DNA]</scope>
    <source>
        <strain evidence="12 13">MWH-P2sevCIIIb</strain>
    </source>
</reference>
<dbReference type="GO" id="GO:0016020">
    <property type="term" value="C:membrane"/>
    <property type="evidence" value="ECO:0007669"/>
    <property type="project" value="GOC"/>
</dbReference>
<organism evidence="12 13">
    <name type="scientific">Jezberella montanilacus</name>
    <dbReference type="NCBI Taxonomy" id="323426"/>
    <lineage>
        <taxon>Bacteria</taxon>
        <taxon>Pseudomonadati</taxon>
        <taxon>Pseudomonadota</taxon>
        <taxon>Betaproteobacteria</taxon>
        <taxon>Burkholderiales</taxon>
        <taxon>Alcaligenaceae</taxon>
        <taxon>Jezberella</taxon>
    </lineage>
</organism>
<evidence type="ECO:0000256" key="5">
    <source>
        <dbReference type="ARBA" id="ARBA00022516"/>
    </source>
</evidence>
<evidence type="ECO:0000256" key="9">
    <source>
        <dbReference type="ARBA" id="ARBA00023098"/>
    </source>
</evidence>
<dbReference type="OrthoDB" id="9801642at2"/>
<keyword evidence="6 11" id="KW-0441">Lipid A biosynthesis</keyword>
<dbReference type="PANTHER" id="PTHR30372:SF4">
    <property type="entry name" value="LIPID-A-DISACCHARIDE SYNTHASE, MITOCHONDRIAL-RELATED"/>
    <property type="match status" value="1"/>
</dbReference>
<evidence type="ECO:0000256" key="3">
    <source>
        <dbReference type="ARBA" id="ARBA00012687"/>
    </source>
</evidence>
<sequence length="394" mass="43907">MSLKIGLVAGEPSGDLIGARVLAGLKRLSPALEAQGIGGPALQAEGMDIWHPMHALTVFGYVDALKRLPTLLRTHQDVKQRWLGEAPDLFLGIDAPDFNLRLEARLKASGTPTVHLVGPSIWAWRYERIHFIKQAVTRILVVFPFEEAIYQNEGIPVTYVGHPLADEIPLVPDLQAARQRLKLDENSRVIAILPGSRASEIKVLAPRFLATAERLFKKDPNLTFLVPMVNESRRQQFDAIAREFNLPSLRVLTQSDLLGQAARPIAWDALEACDVALVASGTATLETALFKKPMVISYYLPLLMRKMMTWKSKQARPYLDWVGLPNILAKDFIVPELLQDEATPEKLTDAVWRLLVDERKQASIAESFLEIHHTLKRDTATIAAQAILNVANGY</sequence>
<dbReference type="GO" id="GO:0008915">
    <property type="term" value="F:lipid-A-disaccharide synthase activity"/>
    <property type="evidence" value="ECO:0007669"/>
    <property type="project" value="UniProtKB-UniRule"/>
</dbReference>
<keyword evidence="13" id="KW-1185">Reference proteome</keyword>
<protein>
    <recommendedName>
        <fullName evidence="4 11">Lipid-A-disaccharide synthase</fullName>
        <ecNumber evidence="3 11">2.4.1.182</ecNumber>
    </recommendedName>
</protein>
<comment type="catalytic activity">
    <reaction evidence="10 11">
        <text>a lipid X + a UDP-2-N,3-O-bis[(3R)-3-hydroxyacyl]-alpha-D-glucosamine = a lipid A disaccharide + UDP + H(+)</text>
        <dbReference type="Rhea" id="RHEA:67828"/>
        <dbReference type="ChEBI" id="CHEBI:15378"/>
        <dbReference type="ChEBI" id="CHEBI:58223"/>
        <dbReference type="ChEBI" id="CHEBI:137748"/>
        <dbReference type="ChEBI" id="CHEBI:176338"/>
        <dbReference type="ChEBI" id="CHEBI:176343"/>
        <dbReference type="EC" id="2.4.1.182"/>
    </reaction>
</comment>
<dbReference type="PANTHER" id="PTHR30372">
    <property type="entry name" value="LIPID-A-DISACCHARIDE SYNTHASE"/>
    <property type="match status" value="1"/>
</dbReference>
<dbReference type="GO" id="GO:0005543">
    <property type="term" value="F:phospholipid binding"/>
    <property type="evidence" value="ECO:0007669"/>
    <property type="project" value="TreeGrafter"/>
</dbReference>
<gene>
    <name evidence="11" type="primary">lpxB</name>
    <name evidence="12" type="ORF">BCM14_0389</name>
</gene>
<evidence type="ECO:0000256" key="2">
    <source>
        <dbReference type="ARBA" id="ARBA00007868"/>
    </source>
</evidence>
<name>A0A2T0XJ61_9BURK</name>
<evidence type="ECO:0000256" key="1">
    <source>
        <dbReference type="ARBA" id="ARBA00002056"/>
    </source>
</evidence>
<dbReference type="Pfam" id="PF02684">
    <property type="entry name" value="LpxB"/>
    <property type="match status" value="1"/>
</dbReference>
<keyword evidence="8 11" id="KW-0808">Transferase</keyword>
<evidence type="ECO:0000313" key="13">
    <source>
        <dbReference type="Proteomes" id="UP000238308"/>
    </source>
</evidence>
<dbReference type="NCBIfam" id="TIGR00215">
    <property type="entry name" value="lpxB"/>
    <property type="match status" value="1"/>
</dbReference>
<accession>A0A2T0XJ61</accession>
<comment type="caution">
    <text evidence="12">The sequence shown here is derived from an EMBL/GenBank/DDBJ whole genome shotgun (WGS) entry which is preliminary data.</text>
</comment>
<evidence type="ECO:0000313" key="12">
    <source>
        <dbReference type="EMBL" id="PRY98952.1"/>
    </source>
</evidence>
<keyword evidence="9 11" id="KW-0443">Lipid metabolism</keyword>
<dbReference type="SUPFAM" id="SSF53756">
    <property type="entry name" value="UDP-Glycosyltransferase/glycogen phosphorylase"/>
    <property type="match status" value="1"/>
</dbReference>
<dbReference type="GO" id="GO:0009245">
    <property type="term" value="P:lipid A biosynthetic process"/>
    <property type="evidence" value="ECO:0007669"/>
    <property type="project" value="UniProtKB-UniRule"/>
</dbReference>
<keyword evidence="7 11" id="KW-0328">Glycosyltransferase</keyword>
<dbReference type="InterPro" id="IPR003835">
    <property type="entry name" value="Glyco_trans_19"/>
</dbReference>
<dbReference type="AlphaFoldDB" id="A0A2T0XJ61"/>
<evidence type="ECO:0000256" key="6">
    <source>
        <dbReference type="ARBA" id="ARBA00022556"/>
    </source>
</evidence>
<dbReference type="RefSeq" id="WP_106226302.1">
    <property type="nucleotide sequence ID" value="NZ_PVTV01000011.1"/>
</dbReference>
<comment type="similarity">
    <text evidence="2 11">Belongs to the LpxB family.</text>
</comment>
<proteinExistence type="inferred from homology"/>